<dbReference type="InterPro" id="IPR039537">
    <property type="entry name" value="Retrotran_Ty1/copia-like"/>
</dbReference>
<evidence type="ECO:0000313" key="19">
    <source>
        <dbReference type="Proteomes" id="UP000765509"/>
    </source>
</evidence>
<dbReference type="SUPFAM" id="SSF56672">
    <property type="entry name" value="DNA/RNA polymerases"/>
    <property type="match status" value="1"/>
</dbReference>
<keyword evidence="5" id="KW-0255">Endonuclease</keyword>
<dbReference type="GO" id="GO:0015074">
    <property type="term" value="P:DNA integration"/>
    <property type="evidence" value="ECO:0007669"/>
    <property type="project" value="UniProtKB-KW"/>
</dbReference>
<dbReference type="GO" id="GO:0046872">
    <property type="term" value="F:metal ion binding"/>
    <property type="evidence" value="ECO:0007669"/>
    <property type="project" value="UniProtKB-KW"/>
</dbReference>
<evidence type="ECO:0000313" key="18">
    <source>
        <dbReference type="EMBL" id="MBW0478434.1"/>
    </source>
</evidence>
<evidence type="ECO:0000256" key="14">
    <source>
        <dbReference type="ARBA" id="ARBA00048173"/>
    </source>
</evidence>
<dbReference type="Pfam" id="PF00665">
    <property type="entry name" value="rve"/>
    <property type="match status" value="1"/>
</dbReference>
<feature type="region of interest" description="Disordered" evidence="16">
    <location>
        <begin position="202"/>
        <end position="264"/>
    </location>
</feature>
<comment type="catalytic activity">
    <reaction evidence="15">
        <text>DNA(n) + a 2'-deoxyribonucleoside 5'-triphosphate = DNA(n+1) + diphosphate</text>
        <dbReference type="Rhea" id="RHEA:22508"/>
        <dbReference type="Rhea" id="RHEA-COMP:17339"/>
        <dbReference type="Rhea" id="RHEA-COMP:17340"/>
        <dbReference type="ChEBI" id="CHEBI:33019"/>
        <dbReference type="ChEBI" id="CHEBI:61560"/>
        <dbReference type="ChEBI" id="CHEBI:173112"/>
        <dbReference type="EC" id="2.7.7.7"/>
    </reaction>
</comment>
<evidence type="ECO:0000259" key="17">
    <source>
        <dbReference type="PROSITE" id="PS50994"/>
    </source>
</evidence>
<dbReference type="InterPro" id="IPR013103">
    <property type="entry name" value="RVT_2"/>
</dbReference>
<protein>
    <recommendedName>
        <fullName evidence="17">Integrase catalytic domain-containing protein</fullName>
    </recommendedName>
</protein>
<dbReference type="GO" id="GO:0006310">
    <property type="term" value="P:DNA recombination"/>
    <property type="evidence" value="ECO:0007669"/>
    <property type="project" value="UniProtKB-KW"/>
</dbReference>
<keyword evidence="10" id="KW-0695">RNA-directed DNA polymerase</keyword>
<comment type="caution">
    <text evidence="18">The sequence shown here is derived from an EMBL/GenBank/DDBJ whole genome shotgun (WGS) entry which is preliminary data.</text>
</comment>
<keyword evidence="7" id="KW-0460">Magnesium</keyword>
<evidence type="ECO:0000256" key="11">
    <source>
        <dbReference type="ARBA" id="ARBA00022932"/>
    </source>
</evidence>
<reference evidence="18" key="1">
    <citation type="submission" date="2021-03" db="EMBL/GenBank/DDBJ databases">
        <title>Draft genome sequence of rust myrtle Austropuccinia psidii MF-1, a brazilian biotype.</title>
        <authorList>
            <person name="Quecine M.C."/>
            <person name="Pachon D.M.R."/>
            <person name="Bonatelli M.L."/>
            <person name="Correr F.H."/>
            <person name="Franceschini L.M."/>
            <person name="Leite T.F."/>
            <person name="Margarido G.R.A."/>
            <person name="Almeida C.A."/>
            <person name="Ferrarezi J.A."/>
            <person name="Labate C.A."/>
        </authorList>
    </citation>
    <scope>NUCLEOTIDE SEQUENCE</scope>
    <source>
        <strain evidence="18">MF-1</strain>
    </source>
</reference>
<keyword evidence="2" id="KW-0548">Nucleotidyltransferase</keyword>
<evidence type="ECO:0000256" key="15">
    <source>
        <dbReference type="ARBA" id="ARBA00049244"/>
    </source>
</evidence>
<evidence type="ECO:0000256" key="5">
    <source>
        <dbReference type="ARBA" id="ARBA00022759"/>
    </source>
</evidence>
<feature type="compositionally biased region" description="Polar residues" evidence="16">
    <location>
        <begin position="279"/>
        <end position="288"/>
    </location>
</feature>
<dbReference type="InterPro" id="IPR036397">
    <property type="entry name" value="RNaseH_sf"/>
</dbReference>
<dbReference type="GO" id="GO:0032196">
    <property type="term" value="P:transposition"/>
    <property type="evidence" value="ECO:0007669"/>
    <property type="project" value="UniProtKB-KW"/>
</dbReference>
<evidence type="ECO:0000256" key="10">
    <source>
        <dbReference type="ARBA" id="ARBA00022918"/>
    </source>
</evidence>
<dbReference type="PANTHER" id="PTHR42648">
    <property type="entry name" value="TRANSPOSASE, PUTATIVE-RELATED"/>
    <property type="match status" value="1"/>
</dbReference>
<keyword evidence="13" id="KW-0511">Multifunctional enzyme</keyword>
<feature type="compositionally biased region" description="Basic residues" evidence="16">
    <location>
        <begin position="237"/>
        <end position="249"/>
    </location>
</feature>
<keyword evidence="9" id="KW-0229">DNA integration</keyword>
<dbReference type="InterPro" id="IPR021109">
    <property type="entry name" value="Peptidase_aspartic_dom_sf"/>
</dbReference>
<keyword evidence="3" id="KW-0540">Nuclease</keyword>
<keyword evidence="11" id="KW-0239">DNA-directed DNA polymerase</keyword>
<dbReference type="SUPFAM" id="SSF53098">
    <property type="entry name" value="Ribonuclease H-like"/>
    <property type="match status" value="1"/>
</dbReference>
<organism evidence="18 19">
    <name type="scientific">Austropuccinia psidii MF-1</name>
    <dbReference type="NCBI Taxonomy" id="1389203"/>
    <lineage>
        <taxon>Eukaryota</taxon>
        <taxon>Fungi</taxon>
        <taxon>Dikarya</taxon>
        <taxon>Basidiomycota</taxon>
        <taxon>Pucciniomycotina</taxon>
        <taxon>Pucciniomycetes</taxon>
        <taxon>Pucciniales</taxon>
        <taxon>Sphaerophragmiaceae</taxon>
        <taxon>Austropuccinia</taxon>
    </lineage>
</organism>
<dbReference type="GO" id="GO:0004519">
    <property type="term" value="F:endonuclease activity"/>
    <property type="evidence" value="ECO:0007669"/>
    <property type="project" value="UniProtKB-KW"/>
</dbReference>
<dbReference type="GO" id="GO:0005634">
    <property type="term" value="C:nucleus"/>
    <property type="evidence" value="ECO:0007669"/>
    <property type="project" value="UniProtKB-ARBA"/>
</dbReference>
<dbReference type="SUPFAM" id="SSF50630">
    <property type="entry name" value="Acid proteases"/>
    <property type="match status" value="1"/>
</dbReference>
<dbReference type="GO" id="GO:0003723">
    <property type="term" value="F:RNA binding"/>
    <property type="evidence" value="ECO:0007669"/>
    <property type="project" value="UniProtKB-KW"/>
</dbReference>
<dbReference type="Gene3D" id="3.30.420.10">
    <property type="entry name" value="Ribonuclease H-like superfamily/Ribonuclease H"/>
    <property type="match status" value="1"/>
</dbReference>
<dbReference type="Pfam" id="PF07727">
    <property type="entry name" value="RVT_2"/>
    <property type="match status" value="1"/>
</dbReference>
<dbReference type="GO" id="GO:0016787">
    <property type="term" value="F:hydrolase activity"/>
    <property type="evidence" value="ECO:0007669"/>
    <property type="project" value="UniProtKB-KW"/>
</dbReference>
<evidence type="ECO:0000256" key="13">
    <source>
        <dbReference type="ARBA" id="ARBA00023268"/>
    </source>
</evidence>
<dbReference type="AlphaFoldDB" id="A0A9Q3GTH2"/>
<dbReference type="InterPro" id="IPR012337">
    <property type="entry name" value="RNaseH-like_sf"/>
</dbReference>
<feature type="domain" description="Integrase catalytic" evidence="17">
    <location>
        <begin position="491"/>
        <end position="656"/>
    </location>
</feature>
<evidence type="ECO:0000256" key="6">
    <source>
        <dbReference type="ARBA" id="ARBA00022801"/>
    </source>
</evidence>
<evidence type="ECO:0000256" key="12">
    <source>
        <dbReference type="ARBA" id="ARBA00023172"/>
    </source>
</evidence>
<keyword evidence="19" id="KW-1185">Reference proteome</keyword>
<evidence type="ECO:0000256" key="2">
    <source>
        <dbReference type="ARBA" id="ARBA00022695"/>
    </source>
</evidence>
<keyword evidence="4" id="KW-0479">Metal-binding</keyword>
<evidence type="ECO:0000256" key="16">
    <source>
        <dbReference type="SAM" id="MobiDB-lite"/>
    </source>
</evidence>
<keyword evidence="12" id="KW-0233">DNA recombination</keyword>
<evidence type="ECO:0000256" key="7">
    <source>
        <dbReference type="ARBA" id="ARBA00022842"/>
    </source>
</evidence>
<proteinExistence type="predicted"/>
<dbReference type="EMBL" id="AVOT02005185">
    <property type="protein sequence ID" value="MBW0478434.1"/>
    <property type="molecule type" value="Genomic_DNA"/>
</dbReference>
<gene>
    <name evidence="18" type="ORF">O181_018149</name>
</gene>
<name>A0A9Q3GTH2_9BASI</name>
<keyword evidence="11" id="KW-0808">Transferase</keyword>
<dbReference type="PANTHER" id="PTHR42648:SF11">
    <property type="entry name" value="TRANSPOSON TY4-P GAG-POL POLYPROTEIN"/>
    <property type="match status" value="1"/>
</dbReference>
<comment type="catalytic activity">
    <reaction evidence="14">
        <text>DNA(n) + a 2'-deoxyribonucleoside 5'-triphosphate = DNA(n+1) + diphosphate</text>
        <dbReference type="Rhea" id="RHEA:22508"/>
        <dbReference type="Rhea" id="RHEA-COMP:17339"/>
        <dbReference type="Rhea" id="RHEA-COMP:17340"/>
        <dbReference type="ChEBI" id="CHEBI:33019"/>
        <dbReference type="ChEBI" id="CHEBI:61560"/>
        <dbReference type="ChEBI" id="CHEBI:173112"/>
        <dbReference type="EC" id="2.7.7.49"/>
    </reaction>
</comment>
<feature type="region of interest" description="Disordered" evidence="16">
    <location>
        <begin position="279"/>
        <end position="299"/>
    </location>
</feature>
<dbReference type="InterPro" id="IPR001584">
    <property type="entry name" value="Integrase_cat-core"/>
</dbReference>
<sequence length="1178" mass="133762">MPESSTIVKDSSSEEEVIKTRMAKLTRTNWVQWSCQFENFLISKGMDDLLKPPSHDVKETAKFKKKNSGALTLLWSSVSTEFEGVLLNNKSSFYDCWISLGNCCGKNSVVVICRTLHKLINLKYEPPSSLEKHIDDFHKLYASYLSISADSTISMNLSSSMAAAFFLQSLDNNKELSSLCQTLYDIKPFDINSVTDRVSIEHSRRQSAHEHHALLFDKNKQDESSKTKSKNQAEAGRKKKGFKEKRKGRNNNQNTNHENDTNKRFERIEKMLEKIQAANSIPSVNAMSESKDPSRPATSDSEAFITNEINALVSKQSHGLIYLDSGAGRTVVNDLSLLVDPAPVKKQIHTFSTPVKVTHQGTLDFKGVKLYPVYYVPNGPVNLLSVSQLCDHGLKLTMKSNIFIIKYENQIIDVFRREGNLFVSKLPTTSVYSMLSVPLDWHLTLGHPSDSYIKALLREGRIKGNFTQSSSCQVCQSAKIRNRPHSQELPAANAPFLKIHMDTLQINPPTHRGHKYVLVLVDDFSRFNRINLLSEKGQAEERIKTYLMEIKNKLDITPAYLHTDRGGEFSSQSFLNYLASQGISLERGPPESPQTNGVAERFNQTLLSKVRCLLGQSNIPISFWDEAALHGSLLLNMLPHKHLKMESPITVLKRRHSLIEPEISLYRLVPFGIRITTKIVNPASKIAPQGEVLRALSFERYSDGLRLLNLETGKIRVSRDYRPAVNTSMPTMHQPSSALPSSQSFKIKLRVPTSLSNVPDAINDSHEPVNPTEPASVVPMTGKLKNYDYVPYYKEAPRNISSSISQDNIVEGKRNARHSDQLLLTDAVPYLHAVNDPIERIKWKKAMDAEFDSLMSHNTGELVPYPEKPTKVIGGMWRLTRKRNENGEVYRHKARWVVLGNHQEPMLHYYETWASVGRNETFKVMLSMVVNFDYIPYQFDIETAFLHGEMDALVHVKQVKGYEEKGKENWVWRLRKSLYGTKQAPRMWKSKLVSVLGNLGLNSTRSDESLFVNADKSLLLHVHVDDGFIISQSENKITEFLTKLNSVFKLKSKKRPTQHLGYSLKWSSDKVLINQTDLIAKTLQQFNMDDCNPVRTPCNGNFINELESVISDEVLNVTLFQQAIGSINYLAHHTRPDILFTVNQLSRYSTKPNQCHWNGLKHLLRYLKGSKDKCLIFK</sequence>
<dbReference type="GO" id="GO:0003964">
    <property type="term" value="F:RNA-directed DNA polymerase activity"/>
    <property type="evidence" value="ECO:0007669"/>
    <property type="project" value="UniProtKB-KW"/>
</dbReference>
<evidence type="ECO:0000256" key="4">
    <source>
        <dbReference type="ARBA" id="ARBA00022723"/>
    </source>
</evidence>
<evidence type="ECO:0000256" key="8">
    <source>
        <dbReference type="ARBA" id="ARBA00022884"/>
    </source>
</evidence>
<dbReference type="GO" id="GO:0003887">
    <property type="term" value="F:DNA-directed DNA polymerase activity"/>
    <property type="evidence" value="ECO:0007669"/>
    <property type="project" value="UniProtKB-KW"/>
</dbReference>
<keyword evidence="1" id="KW-0815">Transposition</keyword>
<accession>A0A9Q3GTH2</accession>
<feature type="compositionally biased region" description="Basic and acidic residues" evidence="16">
    <location>
        <begin position="202"/>
        <end position="226"/>
    </location>
</feature>
<evidence type="ECO:0000256" key="1">
    <source>
        <dbReference type="ARBA" id="ARBA00022578"/>
    </source>
</evidence>
<keyword evidence="6" id="KW-0378">Hydrolase</keyword>
<evidence type="ECO:0000256" key="9">
    <source>
        <dbReference type="ARBA" id="ARBA00022908"/>
    </source>
</evidence>
<dbReference type="InterPro" id="IPR043502">
    <property type="entry name" value="DNA/RNA_pol_sf"/>
</dbReference>
<evidence type="ECO:0000256" key="3">
    <source>
        <dbReference type="ARBA" id="ARBA00022722"/>
    </source>
</evidence>
<dbReference type="PROSITE" id="PS50994">
    <property type="entry name" value="INTEGRASE"/>
    <property type="match status" value="1"/>
</dbReference>
<keyword evidence="8" id="KW-0694">RNA-binding</keyword>
<dbReference type="Proteomes" id="UP000765509">
    <property type="component" value="Unassembled WGS sequence"/>
</dbReference>